<gene>
    <name evidence="9" type="primary">proW</name>
    <name evidence="9" type="ordered locus">HRM2_38090</name>
</gene>
<feature type="domain" description="ABC transmembrane type-1" evidence="8">
    <location>
        <begin position="95"/>
        <end position="274"/>
    </location>
</feature>
<comment type="subcellular location">
    <subcellularLocation>
        <location evidence="1 7">Cell membrane</location>
        <topology evidence="1 7">Multi-pass membrane protein</topology>
    </subcellularLocation>
</comment>
<comment type="similarity">
    <text evidence="7">Belongs to the binding-protein-dependent transport system permease family.</text>
</comment>
<dbReference type="OrthoDB" id="9815258at2"/>
<keyword evidence="5 7" id="KW-1133">Transmembrane helix</keyword>
<dbReference type="PANTHER" id="PTHR47737">
    <property type="entry name" value="GLYCINE BETAINE/PROLINE BETAINE TRANSPORT SYSTEM PERMEASE PROTEIN PROW"/>
    <property type="match status" value="1"/>
</dbReference>
<dbReference type="Gene3D" id="1.10.3720.10">
    <property type="entry name" value="MetI-like"/>
    <property type="match status" value="1"/>
</dbReference>
<evidence type="ECO:0000259" key="8">
    <source>
        <dbReference type="PROSITE" id="PS50928"/>
    </source>
</evidence>
<evidence type="ECO:0000256" key="6">
    <source>
        <dbReference type="ARBA" id="ARBA00023136"/>
    </source>
</evidence>
<dbReference type="Proteomes" id="UP000000442">
    <property type="component" value="Chromosome"/>
</dbReference>
<evidence type="ECO:0000313" key="9">
    <source>
        <dbReference type="EMBL" id="ACN16867.1"/>
    </source>
</evidence>
<keyword evidence="4 7" id="KW-0812">Transmembrane</keyword>
<keyword evidence="3" id="KW-1003">Cell membrane</keyword>
<dbReference type="FunFam" id="1.10.3720.10:FF:000001">
    <property type="entry name" value="Glycine betaine ABC transporter, permease"/>
    <property type="match status" value="1"/>
</dbReference>
<evidence type="ECO:0000256" key="3">
    <source>
        <dbReference type="ARBA" id="ARBA00022475"/>
    </source>
</evidence>
<feature type="transmembrane region" description="Helical" evidence="7">
    <location>
        <begin position="225"/>
        <end position="248"/>
    </location>
</feature>
<reference evidence="9 10" key="1">
    <citation type="journal article" date="2009" name="Environ. Microbiol.">
        <title>Genome sequence of Desulfobacterium autotrophicum HRM2, a marine sulfate reducer oxidizing organic carbon completely to carbon dioxide.</title>
        <authorList>
            <person name="Strittmatter A.W."/>
            <person name="Liesegang H."/>
            <person name="Rabus R."/>
            <person name="Decker I."/>
            <person name="Amann J."/>
            <person name="Andres S."/>
            <person name="Henne A."/>
            <person name="Fricke W.F."/>
            <person name="Martinez-Arias R."/>
            <person name="Bartels D."/>
            <person name="Goesmann A."/>
            <person name="Krause L."/>
            <person name="Puehler A."/>
            <person name="Klenk H.P."/>
            <person name="Richter M."/>
            <person name="Schuler M."/>
            <person name="Gloeckner F.O."/>
            <person name="Meyerdierks A."/>
            <person name="Gottschalk G."/>
            <person name="Amann R."/>
        </authorList>
    </citation>
    <scope>NUCLEOTIDE SEQUENCE [LARGE SCALE GENOMIC DNA]</scope>
    <source>
        <strain evidence="10">ATCC 43914 / DSM 3382 / HRM2</strain>
    </source>
</reference>
<evidence type="ECO:0000313" key="10">
    <source>
        <dbReference type="Proteomes" id="UP000000442"/>
    </source>
</evidence>
<dbReference type="InterPro" id="IPR035906">
    <property type="entry name" value="MetI-like_sf"/>
</dbReference>
<feature type="transmembrane region" description="Helical" evidence="7">
    <location>
        <begin position="100"/>
        <end position="122"/>
    </location>
</feature>
<dbReference type="HOGENOM" id="CLU_028473_1_0_7"/>
<feature type="transmembrane region" description="Helical" evidence="7">
    <location>
        <begin position="143"/>
        <end position="169"/>
    </location>
</feature>
<dbReference type="InterPro" id="IPR000515">
    <property type="entry name" value="MetI-like"/>
</dbReference>
<evidence type="ECO:0000256" key="5">
    <source>
        <dbReference type="ARBA" id="ARBA00022989"/>
    </source>
</evidence>
<dbReference type="AlphaFoldDB" id="C0QAT4"/>
<dbReference type="GO" id="GO:0043190">
    <property type="term" value="C:ATP-binding cassette (ABC) transporter complex"/>
    <property type="evidence" value="ECO:0007669"/>
    <property type="project" value="TreeGrafter"/>
</dbReference>
<keyword evidence="2 7" id="KW-0813">Transport</keyword>
<dbReference type="STRING" id="177437.HRM2_38090"/>
<proteinExistence type="inferred from homology"/>
<feature type="transmembrane region" description="Helical" evidence="7">
    <location>
        <begin position="260"/>
        <end position="279"/>
    </location>
</feature>
<feature type="transmembrane region" description="Helical" evidence="7">
    <location>
        <begin position="77"/>
        <end position="94"/>
    </location>
</feature>
<sequence>MILQFPTRLQVPLDRWVDVAMDWLLEYCGDAFEILGNWILVGLMALEKFFVWLPWPVLIIIVFLLGWRLVGRLRDGLLLATLLFLVGCFGYWDLAMMTLALIMASVSVSLVIGIPTGILMAASDRFSKVLKPILDGMQTMPSFVYLIPAMMLFGLGKVPALFATIIYAVPPVIRLTNVGIREVDPSIVEAAHAFGADPWKVLTSVELPLARPSIMVGINQTTMMALSMVVIASMIGARGLGLEVLLAINRIEIGRGVKAGMAIVFLAIIVDRITAAMAAERRMRKGGGS</sequence>
<keyword evidence="6 7" id="KW-0472">Membrane</keyword>
<evidence type="ECO:0000256" key="7">
    <source>
        <dbReference type="RuleBase" id="RU363032"/>
    </source>
</evidence>
<keyword evidence="10" id="KW-1185">Reference proteome</keyword>
<dbReference type="EMBL" id="CP001087">
    <property type="protein sequence ID" value="ACN16867.1"/>
    <property type="molecule type" value="Genomic_DNA"/>
</dbReference>
<dbReference type="GO" id="GO:0031460">
    <property type="term" value="P:glycine betaine transport"/>
    <property type="evidence" value="ECO:0007669"/>
    <property type="project" value="UniProtKB-ARBA"/>
</dbReference>
<evidence type="ECO:0000256" key="1">
    <source>
        <dbReference type="ARBA" id="ARBA00004651"/>
    </source>
</evidence>
<evidence type="ECO:0000256" key="4">
    <source>
        <dbReference type="ARBA" id="ARBA00022692"/>
    </source>
</evidence>
<protein>
    <submittedName>
        <fullName evidence="9">ProW</fullName>
    </submittedName>
</protein>
<name>C0QAT4_DESAH</name>
<dbReference type="PANTHER" id="PTHR47737:SF1">
    <property type="entry name" value="GLYCINE BETAINE_PROLINE BETAINE TRANSPORT SYSTEM PERMEASE PROTEIN PROW"/>
    <property type="match status" value="1"/>
</dbReference>
<dbReference type="Pfam" id="PF00528">
    <property type="entry name" value="BPD_transp_1"/>
    <property type="match status" value="1"/>
</dbReference>
<dbReference type="CDD" id="cd06261">
    <property type="entry name" value="TM_PBP2"/>
    <property type="match status" value="1"/>
</dbReference>
<evidence type="ECO:0000256" key="2">
    <source>
        <dbReference type="ARBA" id="ARBA00022448"/>
    </source>
</evidence>
<feature type="transmembrane region" description="Helical" evidence="7">
    <location>
        <begin position="49"/>
        <end position="70"/>
    </location>
</feature>
<dbReference type="RefSeq" id="WP_015905613.1">
    <property type="nucleotide sequence ID" value="NC_012108.1"/>
</dbReference>
<dbReference type="GO" id="GO:0015871">
    <property type="term" value="P:choline transport"/>
    <property type="evidence" value="ECO:0007669"/>
    <property type="project" value="TreeGrafter"/>
</dbReference>
<dbReference type="GO" id="GO:0005275">
    <property type="term" value="F:amine transmembrane transporter activity"/>
    <property type="evidence" value="ECO:0007669"/>
    <property type="project" value="TreeGrafter"/>
</dbReference>
<dbReference type="GO" id="GO:0015226">
    <property type="term" value="F:carnitine transmembrane transporter activity"/>
    <property type="evidence" value="ECO:0007669"/>
    <property type="project" value="TreeGrafter"/>
</dbReference>
<organism evidence="9 10">
    <name type="scientific">Desulforapulum autotrophicum (strain ATCC 43914 / DSM 3382 / VKM B-1955 / HRM2)</name>
    <name type="common">Desulfobacterium autotrophicum</name>
    <dbReference type="NCBI Taxonomy" id="177437"/>
    <lineage>
        <taxon>Bacteria</taxon>
        <taxon>Pseudomonadati</taxon>
        <taxon>Thermodesulfobacteriota</taxon>
        <taxon>Desulfobacteria</taxon>
        <taxon>Desulfobacterales</taxon>
        <taxon>Desulfobacteraceae</taxon>
        <taxon>Desulforapulum</taxon>
    </lineage>
</organism>
<dbReference type="PROSITE" id="PS50928">
    <property type="entry name" value="ABC_TM1"/>
    <property type="match status" value="1"/>
</dbReference>
<dbReference type="KEGG" id="dat:HRM2_38090"/>
<dbReference type="eggNOG" id="COG4176">
    <property type="taxonomic scope" value="Bacteria"/>
</dbReference>
<dbReference type="SUPFAM" id="SSF161098">
    <property type="entry name" value="MetI-like"/>
    <property type="match status" value="1"/>
</dbReference>
<accession>C0QAT4</accession>